<evidence type="ECO:0000313" key="1">
    <source>
        <dbReference type="EMBL" id="XDU62109.1"/>
    </source>
</evidence>
<dbReference type="EMBL" id="CP165647">
    <property type="protein sequence ID" value="XDU62109.1"/>
    <property type="molecule type" value="Genomic_DNA"/>
</dbReference>
<sequence>MSRLAVLYGITNQELEDLKKQDEKDIYEYLLENIEEKYFDTSRACNLDKAWEGIQLCINGGKWSETSNVPDNIVFGGEILLNDGYIITLKNSNEIKKIITYLENYQIDDIIKSNFSKIDENEYSLEKDEDNLEFLLEWSQEILEFYKNALKENLNVVFSVEL</sequence>
<accession>A0AB39V406</accession>
<dbReference type="SUPFAM" id="SSF111069">
    <property type="entry name" value="Hypothetical protein yfbM"/>
    <property type="match status" value="1"/>
</dbReference>
<dbReference type="InterPro" id="IPR015068">
    <property type="entry name" value="DUF1877"/>
</dbReference>
<dbReference type="RefSeq" id="WP_369715735.1">
    <property type="nucleotide sequence ID" value="NZ_CP165647.1"/>
</dbReference>
<dbReference type="AlphaFoldDB" id="A0AB39V406"/>
<organism evidence="1">
    <name type="scientific">Leptotrichia alba</name>
    <dbReference type="NCBI Taxonomy" id="3239304"/>
    <lineage>
        <taxon>Bacteria</taxon>
        <taxon>Fusobacteriati</taxon>
        <taxon>Fusobacteriota</taxon>
        <taxon>Fusobacteriia</taxon>
        <taxon>Fusobacteriales</taxon>
        <taxon>Leptotrichiaceae</taxon>
        <taxon>Leptotrichia</taxon>
    </lineage>
</organism>
<gene>
    <name evidence="1" type="ORF">AB8B28_10780</name>
</gene>
<name>A0AB39V406_9FUSO</name>
<dbReference type="KEGG" id="lala:AB8B28_10780"/>
<reference evidence="1" key="1">
    <citation type="submission" date="2024-07" db="EMBL/GenBank/DDBJ databases">
        <authorList>
            <person name="Li X.-J."/>
            <person name="Wang X."/>
        </authorList>
    </citation>
    <scope>NUCLEOTIDE SEQUENCE</scope>
    <source>
        <strain evidence="1">HSP-536</strain>
    </source>
</reference>
<protein>
    <submittedName>
        <fullName evidence="1">YfbM family protein</fullName>
    </submittedName>
</protein>
<dbReference type="InterPro" id="IPR035944">
    <property type="entry name" value="YfbM-like_sf"/>
</dbReference>
<proteinExistence type="predicted"/>
<dbReference type="Gene3D" id="3.40.1760.10">
    <property type="entry name" value="YfbM-like super family"/>
    <property type="match status" value="1"/>
</dbReference>
<dbReference type="Pfam" id="PF08974">
    <property type="entry name" value="DUF1877"/>
    <property type="match status" value="1"/>
</dbReference>